<sequence>MPIRCAVSHPSAASSEVIAMKFSSYIFFIAAAICSAGAANSAEIIGFFSPYGVPAEVVKKTDFAMINVQSVEQLSKSLSSAKGHNFAVHLDFELLLSDIKPASRLNRTFVTPDGKTHQKRLTAMADNKIRVLPANKEIRLRLAPYIPAMKLHEENIGAIFLVDEPYLNGISKKELERAGAEIKRFLASHGISNSKLGVIFASGMFNREFATKIDRSAGAYAFTIDNHHRNGGKNLAPAEKKEWNSWKAAIKTGRLTTYDSAGNMFIGGGIPKGYDVVAFDFYLSTILLDGVHEKTLDWLSMRYPEKCGVFKGSNMRELRQRLSFFRDGSVLQGTENRESDKAMLDSIFECRMSATSDLLHKEIAKARKLGTNVQALMISESSNNGVLEFDAKGNIEKDQPAKLNESRVYDEVKRGVGFYRNNMARFPAGLMFFTYQDEFDTGIKLHVGGAKNMPSVIHEITSIKLVEK</sequence>
<protein>
    <submittedName>
        <fullName evidence="1">Uncharacterized protein</fullName>
    </submittedName>
</protein>
<name>A0ABY1QK15_9BURK</name>
<keyword evidence="2" id="KW-1185">Reference proteome</keyword>
<proteinExistence type="predicted"/>
<reference evidence="1 2" key="1">
    <citation type="submission" date="2017-05" db="EMBL/GenBank/DDBJ databases">
        <authorList>
            <person name="Varghese N."/>
            <person name="Submissions S."/>
        </authorList>
    </citation>
    <scope>NUCLEOTIDE SEQUENCE [LARGE SCALE GENOMIC DNA]</scope>
    <source>
        <strain evidence="1 2">DSM 26001</strain>
    </source>
</reference>
<evidence type="ECO:0000313" key="1">
    <source>
        <dbReference type="EMBL" id="SMP72049.1"/>
    </source>
</evidence>
<dbReference type="EMBL" id="FXUL01000017">
    <property type="protein sequence ID" value="SMP72049.1"/>
    <property type="molecule type" value="Genomic_DNA"/>
</dbReference>
<accession>A0ABY1QK15</accession>
<dbReference type="Proteomes" id="UP001158049">
    <property type="component" value="Unassembled WGS sequence"/>
</dbReference>
<comment type="caution">
    <text evidence="1">The sequence shown here is derived from an EMBL/GenBank/DDBJ whole genome shotgun (WGS) entry which is preliminary data.</text>
</comment>
<organism evidence="1 2">
    <name type="scientific">Noviherbaspirillum suwonense</name>
    <dbReference type="NCBI Taxonomy" id="1224511"/>
    <lineage>
        <taxon>Bacteria</taxon>
        <taxon>Pseudomonadati</taxon>
        <taxon>Pseudomonadota</taxon>
        <taxon>Betaproteobacteria</taxon>
        <taxon>Burkholderiales</taxon>
        <taxon>Oxalobacteraceae</taxon>
        <taxon>Noviherbaspirillum</taxon>
    </lineage>
</organism>
<evidence type="ECO:0000313" key="2">
    <source>
        <dbReference type="Proteomes" id="UP001158049"/>
    </source>
</evidence>
<gene>
    <name evidence="1" type="ORF">SAMN06295970_117119</name>
</gene>